<protein>
    <recommendedName>
        <fullName evidence="2">Rhamnogalacturonase B N-terminal domain-containing protein</fullName>
    </recommendedName>
</protein>
<keyword evidence="1" id="KW-0732">Signal</keyword>
<dbReference type="PANTHER" id="PTHR36574:SF1">
    <property type="entry name" value="RHAMNOGALACTURONATE LYASE-RELATED"/>
    <property type="match status" value="1"/>
</dbReference>
<dbReference type="InterPro" id="IPR011013">
    <property type="entry name" value="Gal_mutarotase_sf_dom"/>
</dbReference>
<dbReference type="Pfam" id="PF09284">
    <property type="entry name" value="RhgB_N"/>
    <property type="match status" value="1"/>
</dbReference>
<dbReference type="PANTHER" id="PTHR36574">
    <property type="entry name" value="RHAMNOGALACTURONATE LYASE-RELATED"/>
    <property type="match status" value="1"/>
</dbReference>
<dbReference type="InterPro" id="IPR014718">
    <property type="entry name" value="GH-type_carb-bd"/>
</dbReference>
<evidence type="ECO:0000259" key="2">
    <source>
        <dbReference type="Pfam" id="PF09284"/>
    </source>
</evidence>
<gene>
    <name evidence="3" type="ORF">AAF712_003257</name>
</gene>
<feature type="chain" id="PRO_5045555040" description="Rhamnogalacturonase B N-terminal domain-containing protein" evidence="1">
    <location>
        <begin position="19"/>
        <end position="236"/>
    </location>
</feature>
<proteinExistence type="predicted"/>
<feature type="domain" description="Rhamnogalacturonase B N-terminal" evidence="2">
    <location>
        <begin position="19"/>
        <end position="232"/>
    </location>
</feature>
<comment type="caution">
    <text evidence="3">The sequence shown here is derived from an EMBL/GenBank/DDBJ whole genome shotgun (WGS) entry which is preliminary data.</text>
</comment>
<name>A0ABR3A8D1_9AGAR</name>
<sequence length="236" mass="25208">MLASLLLYAILLLPAVWGFGLTESGNSYIVDTEGGLIFTVERTSGDITSMKFNGIEAQDGSKRSHIASGIGASCSWVRGGNSNNYIKITCTAGSVTQYYVAKYKDPSIHMSTYITAEPSVGELRFIARLRSSSVPNGIPPANVQGGTAIEGSDVFTVNGQTRSKFYSSRQFIDDAVKGVTGSGIGVYMVSEPANLLVTMANVRTMQVIYGQGFESASGGPFFRDIDNQGGTSRRCY</sequence>
<dbReference type="EMBL" id="JBBXMP010000011">
    <property type="protein sequence ID" value="KAL0069599.1"/>
    <property type="molecule type" value="Genomic_DNA"/>
</dbReference>
<dbReference type="InterPro" id="IPR016590">
    <property type="entry name" value="Rhamnogalacturonase_B"/>
</dbReference>
<dbReference type="Proteomes" id="UP001437256">
    <property type="component" value="Unassembled WGS sequence"/>
</dbReference>
<evidence type="ECO:0000256" key="1">
    <source>
        <dbReference type="SAM" id="SignalP"/>
    </source>
</evidence>
<dbReference type="InterPro" id="IPR015364">
    <property type="entry name" value="RhgB_N"/>
</dbReference>
<accession>A0ABR3A8D1</accession>
<organism evidence="3 4">
    <name type="scientific">Marasmius tenuissimus</name>
    <dbReference type="NCBI Taxonomy" id="585030"/>
    <lineage>
        <taxon>Eukaryota</taxon>
        <taxon>Fungi</taxon>
        <taxon>Dikarya</taxon>
        <taxon>Basidiomycota</taxon>
        <taxon>Agaricomycotina</taxon>
        <taxon>Agaricomycetes</taxon>
        <taxon>Agaricomycetidae</taxon>
        <taxon>Agaricales</taxon>
        <taxon>Marasmiineae</taxon>
        <taxon>Marasmiaceae</taxon>
        <taxon>Marasmius</taxon>
    </lineage>
</organism>
<feature type="signal peptide" evidence="1">
    <location>
        <begin position="1"/>
        <end position="18"/>
    </location>
</feature>
<evidence type="ECO:0000313" key="3">
    <source>
        <dbReference type="EMBL" id="KAL0069599.1"/>
    </source>
</evidence>
<evidence type="ECO:0000313" key="4">
    <source>
        <dbReference type="Proteomes" id="UP001437256"/>
    </source>
</evidence>
<dbReference type="SUPFAM" id="SSF74650">
    <property type="entry name" value="Galactose mutarotase-like"/>
    <property type="match status" value="1"/>
</dbReference>
<keyword evidence="4" id="KW-1185">Reference proteome</keyword>
<reference evidence="3 4" key="1">
    <citation type="submission" date="2024-05" db="EMBL/GenBank/DDBJ databases">
        <title>A draft genome resource for the thread blight pathogen Marasmius tenuissimus strain MS-2.</title>
        <authorList>
            <person name="Yulfo-Soto G.E."/>
            <person name="Baruah I.K."/>
            <person name="Amoako-Attah I."/>
            <person name="Bukari Y."/>
            <person name="Meinhardt L.W."/>
            <person name="Bailey B.A."/>
            <person name="Cohen S.P."/>
        </authorList>
    </citation>
    <scope>NUCLEOTIDE SEQUENCE [LARGE SCALE GENOMIC DNA]</scope>
    <source>
        <strain evidence="3 4">MS-2</strain>
    </source>
</reference>
<dbReference type="Gene3D" id="2.70.98.10">
    <property type="match status" value="1"/>
</dbReference>